<dbReference type="Pfam" id="PF13464">
    <property type="entry name" value="RodZ_C"/>
    <property type="match status" value="1"/>
</dbReference>
<dbReference type="InterPro" id="IPR025194">
    <property type="entry name" value="RodZ-like_C"/>
</dbReference>
<proteinExistence type="predicted"/>
<dbReference type="EMBL" id="RFDI01001845">
    <property type="protein sequence ID" value="RSR34647.1"/>
    <property type="molecule type" value="Genomic_DNA"/>
</dbReference>
<feature type="non-terminal residue" evidence="3">
    <location>
        <position position="1"/>
    </location>
</feature>
<sequence length="167" mass="18076">IYANDTGLLPNHALNNSPIKIMGKLPGSNSDRNKKWLKRALLAILIIAVVSLIVMGVQKWTSNKEDAELPKANQSNVEVLPMKGNTSATVGDQLVLNFNRPTSVHIVDATGKVLATGRQASTLTLNGESPFQIRLDDATAVSLSLNQEQISLSPYTVNGKAEFRLSR</sequence>
<feature type="transmembrane region" description="Helical" evidence="1">
    <location>
        <begin position="40"/>
        <end position="57"/>
    </location>
</feature>
<reference evidence="3 4" key="1">
    <citation type="submission" date="2018-10" db="EMBL/GenBank/DDBJ databases">
        <title>GWAS and RNA-Seq identify cryptic mechanisms of antimicrobial resistance in Acinetobacter baumannii.</title>
        <authorList>
            <person name="Sahl J.W."/>
        </authorList>
    </citation>
    <scope>NUCLEOTIDE SEQUENCE [LARGE SCALE GENOMIC DNA]</scope>
    <source>
        <strain evidence="3 4">TG28175</strain>
    </source>
</reference>
<evidence type="ECO:0000259" key="2">
    <source>
        <dbReference type="Pfam" id="PF13464"/>
    </source>
</evidence>
<comment type="caution">
    <text evidence="3">The sequence shown here is derived from an EMBL/GenBank/DDBJ whole genome shotgun (WGS) entry which is preliminary data.</text>
</comment>
<organism evidence="3 4">
    <name type="scientific">Acinetobacter baumannii</name>
    <dbReference type="NCBI Taxonomy" id="470"/>
    <lineage>
        <taxon>Bacteria</taxon>
        <taxon>Pseudomonadati</taxon>
        <taxon>Pseudomonadota</taxon>
        <taxon>Gammaproteobacteria</taxon>
        <taxon>Moraxellales</taxon>
        <taxon>Moraxellaceae</taxon>
        <taxon>Acinetobacter</taxon>
        <taxon>Acinetobacter calcoaceticus/baumannii complex</taxon>
    </lineage>
</organism>
<name>A0A429MJ32_ACIBA</name>
<keyword evidence="1" id="KW-0812">Transmembrane</keyword>
<evidence type="ECO:0000256" key="1">
    <source>
        <dbReference type="SAM" id="Phobius"/>
    </source>
</evidence>
<dbReference type="Proteomes" id="UP000280073">
    <property type="component" value="Unassembled WGS sequence"/>
</dbReference>
<accession>A0A429MJ32</accession>
<keyword evidence="1" id="KW-0472">Membrane</keyword>
<evidence type="ECO:0000313" key="3">
    <source>
        <dbReference type="EMBL" id="RSR34647.1"/>
    </source>
</evidence>
<protein>
    <submittedName>
        <fullName evidence="3">DUF4115 domain-containing protein</fullName>
    </submittedName>
</protein>
<feature type="domain" description="Cytoskeleton protein RodZ-like C-terminal" evidence="2">
    <location>
        <begin position="95"/>
        <end position="163"/>
    </location>
</feature>
<evidence type="ECO:0000313" key="4">
    <source>
        <dbReference type="Proteomes" id="UP000280073"/>
    </source>
</evidence>
<dbReference type="AlphaFoldDB" id="A0A429MJ32"/>
<keyword evidence="1" id="KW-1133">Transmembrane helix</keyword>
<gene>
    <name evidence="3" type="ORF">EA686_24170</name>
</gene>